<reference evidence="9 10" key="1">
    <citation type="submission" date="2019-04" db="EMBL/GenBank/DDBJ databases">
        <title>Draft genome sequences for three unisolated Alnus-infective Frankia Sp+ strains, AgTrS, AiOr and AvVan, the first sequenced Frankia strains able to sporulate in-planta.</title>
        <authorList>
            <person name="Bethencourt L."/>
            <person name="Vautrin F."/>
            <person name="Taib N."/>
            <person name="Dubost A."/>
            <person name="Castro-Garcia L."/>
            <person name="Imbaud O."/>
            <person name="Abrouk D."/>
            <person name="Fournier P."/>
            <person name="Briolay J."/>
            <person name="Nguyen A."/>
            <person name="Normand P."/>
            <person name="Fernandez M.P."/>
            <person name="Brochier-Armanet C."/>
            <person name="Herrera-Belaroussi A."/>
        </authorList>
    </citation>
    <scope>NUCLEOTIDE SEQUENCE [LARGE SCALE GENOMIC DNA]</scope>
    <source>
        <strain evidence="9 10">AvVan</strain>
    </source>
</reference>
<organism evidence="9 10">
    <name type="scientific">Candidatus Frankia alpina</name>
    <dbReference type="NCBI Taxonomy" id="2699483"/>
    <lineage>
        <taxon>Bacteria</taxon>
        <taxon>Bacillati</taxon>
        <taxon>Actinomycetota</taxon>
        <taxon>Actinomycetes</taxon>
        <taxon>Frankiales</taxon>
        <taxon>Frankiaceae</taxon>
        <taxon>Frankia</taxon>
    </lineage>
</organism>
<evidence type="ECO:0000313" key="9">
    <source>
        <dbReference type="EMBL" id="THJ74688.1"/>
    </source>
</evidence>
<comment type="caution">
    <text evidence="9">The sequence shown here is derived from an EMBL/GenBank/DDBJ whole genome shotgun (WGS) entry which is preliminary data.</text>
</comment>
<evidence type="ECO:0000313" key="10">
    <source>
        <dbReference type="Proteomes" id="UP000305282"/>
    </source>
</evidence>
<evidence type="ECO:0000256" key="3">
    <source>
        <dbReference type="ARBA" id="ARBA00022741"/>
    </source>
</evidence>
<keyword evidence="10" id="KW-1185">Reference proteome</keyword>
<dbReference type="SUPFAM" id="SSF140931">
    <property type="entry name" value="Fic-like"/>
    <property type="match status" value="1"/>
</dbReference>
<dbReference type="Gene3D" id="1.10.3290.10">
    <property type="entry name" value="Fido-like domain"/>
    <property type="match status" value="1"/>
</dbReference>
<protein>
    <recommendedName>
        <fullName evidence="5">protein adenylyltransferase</fullName>
        <ecNumber evidence="5">2.7.7.108</ecNumber>
    </recommendedName>
</protein>
<keyword evidence="1" id="KW-0808">Transferase</keyword>
<dbReference type="Pfam" id="PF02661">
    <property type="entry name" value="Fic"/>
    <property type="match status" value="1"/>
</dbReference>
<proteinExistence type="predicted"/>
<dbReference type="GO" id="GO:0005524">
    <property type="term" value="F:ATP binding"/>
    <property type="evidence" value="ECO:0007669"/>
    <property type="project" value="UniProtKB-KW"/>
</dbReference>
<evidence type="ECO:0000256" key="2">
    <source>
        <dbReference type="ARBA" id="ARBA00022695"/>
    </source>
</evidence>
<comment type="catalytic activity">
    <reaction evidence="7">
        <text>L-tyrosyl-[protein] + ATP = O-(5'-adenylyl)-L-tyrosyl-[protein] + diphosphate</text>
        <dbReference type="Rhea" id="RHEA:54288"/>
        <dbReference type="Rhea" id="RHEA-COMP:10136"/>
        <dbReference type="Rhea" id="RHEA-COMP:13846"/>
        <dbReference type="ChEBI" id="CHEBI:30616"/>
        <dbReference type="ChEBI" id="CHEBI:33019"/>
        <dbReference type="ChEBI" id="CHEBI:46858"/>
        <dbReference type="ChEBI" id="CHEBI:83624"/>
        <dbReference type="EC" id="2.7.7.108"/>
    </reaction>
</comment>
<dbReference type="PANTHER" id="PTHR39560:SF1">
    <property type="entry name" value="PROTEIN ADENYLYLTRANSFERASE FIC-RELATED"/>
    <property type="match status" value="1"/>
</dbReference>
<evidence type="ECO:0000256" key="5">
    <source>
        <dbReference type="ARBA" id="ARBA00034531"/>
    </source>
</evidence>
<dbReference type="PROSITE" id="PS51459">
    <property type="entry name" value="FIDO"/>
    <property type="match status" value="1"/>
</dbReference>
<dbReference type="PANTHER" id="PTHR39560">
    <property type="entry name" value="PROTEIN ADENYLYLTRANSFERASE FIC-RELATED"/>
    <property type="match status" value="1"/>
</dbReference>
<accession>A0A4S5EQR6</accession>
<sequence>MIINPGELADVEQQVSAARYTQLGISTLPGAYDAAHLLMFHRKLFADVYDWAGTTRTVNIAKDGHPFCLAPNIDSELDALFAGLANDQYLLHLDRKAFVSRLAELYGDMNAIHPFREGNGRAQRAFLRQLAAGAGWTLWWDNLDRDANNGACHRYRHHFDPEEMAALLDPLILRRGNQV</sequence>
<dbReference type="InterPro" id="IPR036597">
    <property type="entry name" value="Fido-like_dom_sf"/>
</dbReference>
<keyword evidence="3" id="KW-0547">Nucleotide-binding</keyword>
<keyword evidence="4" id="KW-0067">ATP-binding</keyword>
<dbReference type="Proteomes" id="UP000305282">
    <property type="component" value="Unassembled WGS sequence"/>
</dbReference>
<evidence type="ECO:0000256" key="6">
    <source>
        <dbReference type="ARBA" id="ARBA00047939"/>
    </source>
</evidence>
<dbReference type="EMBL" id="SSXH01000195">
    <property type="protein sequence ID" value="THJ74688.1"/>
    <property type="molecule type" value="Genomic_DNA"/>
</dbReference>
<comment type="catalytic activity">
    <reaction evidence="6">
        <text>L-threonyl-[protein] + ATP = 3-O-(5'-adenylyl)-L-threonyl-[protein] + diphosphate</text>
        <dbReference type="Rhea" id="RHEA:54292"/>
        <dbReference type="Rhea" id="RHEA-COMP:11060"/>
        <dbReference type="Rhea" id="RHEA-COMP:13847"/>
        <dbReference type="ChEBI" id="CHEBI:30013"/>
        <dbReference type="ChEBI" id="CHEBI:30616"/>
        <dbReference type="ChEBI" id="CHEBI:33019"/>
        <dbReference type="ChEBI" id="CHEBI:138113"/>
        <dbReference type="EC" id="2.7.7.108"/>
    </reaction>
</comment>
<dbReference type="AlphaFoldDB" id="A0A4S5EQR6"/>
<dbReference type="OrthoDB" id="9813719at2"/>
<dbReference type="GO" id="GO:0051302">
    <property type="term" value="P:regulation of cell division"/>
    <property type="evidence" value="ECO:0007669"/>
    <property type="project" value="TreeGrafter"/>
</dbReference>
<dbReference type="EC" id="2.7.7.108" evidence="5"/>
<name>A0A4S5EQR6_9ACTN</name>
<gene>
    <name evidence="9" type="ORF">E7Y31_10000</name>
</gene>
<dbReference type="InterPro" id="IPR003812">
    <property type="entry name" value="Fido"/>
</dbReference>
<dbReference type="GO" id="GO:0070733">
    <property type="term" value="F:AMPylase activity"/>
    <property type="evidence" value="ECO:0007669"/>
    <property type="project" value="UniProtKB-EC"/>
</dbReference>
<feature type="domain" description="Fido" evidence="8">
    <location>
        <begin position="32"/>
        <end position="177"/>
    </location>
</feature>
<evidence type="ECO:0000259" key="8">
    <source>
        <dbReference type="PROSITE" id="PS51459"/>
    </source>
</evidence>
<evidence type="ECO:0000256" key="4">
    <source>
        <dbReference type="ARBA" id="ARBA00022840"/>
    </source>
</evidence>
<keyword evidence="2" id="KW-0548">Nucleotidyltransferase</keyword>
<evidence type="ECO:0000256" key="7">
    <source>
        <dbReference type="ARBA" id="ARBA00048696"/>
    </source>
</evidence>
<evidence type="ECO:0000256" key="1">
    <source>
        <dbReference type="ARBA" id="ARBA00022679"/>
    </source>
</evidence>
<dbReference type="RefSeq" id="WP_136447928.1">
    <property type="nucleotide sequence ID" value="NZ_SSXH01000195.1"/>
</dbReference>